<gene>
    <name evidence="2" type="ORF">NITHO_460030</name>
</gene>
<dbReference type="PANTHER" id="PTHR30595:SF6">
    <property type="entry name" value="SCHLAFEN ALBA-2 DOMAIN-CONTAINING PROTEIN"/>
    <property type="match status" value="1"/>
</dbReference>
<evidence type="ECO:0000313" key="2">
    <source>
        <dbReference type="EMBL" id="CCF85194.1"/>
    </source>
</evidence>
<proteinExistence type="predicted"/>
<dbReference type="AlphaFoldDB" id="I4EKI2"/>
<name>I4EKI2_9BACT</name>
<comment type="caution">
    <text evidence="2">The sequence shown here is derived from an EMBL/GenBank/DDBJ whole genome shotgun (WGS) entry which is preliminary data.</text>
</comment>
<feature type="domain" description="Schlafen AlbA-2" evidence="1">
    <location>
        <begin position="298"/>
        <end position="412"/>
    </location>
</feature>
<dbReference type="InterPro" id="IPR007421">
    <property type="entry name" value="Schlafen_AlbA_2_dom"/>
</dbReference>
<dbReference type="OrthoDB" id="9813719at2"/>
<sequence>MSMLMLPAEDWSAVARRIRRSGASVAWSWVAISSASSGWELAVLSVRGCTTVQKAFHRYPDVIIATEQLTPTVASKRFLEGWTGAVPGLKEGLPFPPMKGKSHPFWVTSERDHEHYLVPPDWPQYYFHHSFGSTSDLATRILDPLHAEKLPFYPNLVAALAEIVYGIPPTRVPTSFSPHVLVRLPDRRCRIGAVTFNDGTVQIAIEEGRPAGSLGCCLRVVWRRESTDTEWIKSDLRIEEPGILSLETAGMPAELWALLVDLKGKVLDRSGWSASSGMRPQVAGSLTARVERWLTEGEHGQLEYKQKLGEDKAKRSFAETVAAFANGAGGIILVGVDDDSTVVGYDVPKAQDQIVDLIRNRVVESVAVEVDRVEVEEKPVYVVTVSPGDPDAKPYRCGGRVMIRALGTTREATTREIRMLSTEAVPRSGIFQ</sequence>
<dbReference type="Gene3D" id="3.30.950.30">
    <property type="entry name" value="Schlafen, AAA domain"/>
    <property type="match status" value="1"/>
</dbReference>
<reference evidence="2 3" key="1">
    <citation type="journal article" date="2012" name="ISME J.">
        <title>Nitrification expanded: discovery, physiology and genomics of a nitrite-oxidizing bacterium from the phylum Chloroflexi.</title>
        <authorList>
            <person name="Sorokin D.Y."/>
            <person name="Lucker S."/>
            <person name="Vejmelkova D."/>
            <person name="Kostrikina N.A."/>
            <person name="Kleerebezem R."/>
            <person name="Rijpstra W.I."/>
            <person name="Damste J.S."/>
            <person name="Le Paslier D."/>
            <person name="Muyzer G."/>
            <person name="Wagner M."/>
            <person name="van Loosdrecht M.C."/>
            <person name="Daims H."/>
        </authorList>
    </citation>
    <scope>NUCLEOTIDE SEQUENCE [LARGE SCALE GENOMIC DNA]</scope>
    <source>
        <strain evidence="3">none</strain>
    </source>
</reference>
<dbReference type="Pfam" id="PF04326">
    <property type="entry name" value="SLFN_AlbA_2"/>
    <property type="match status" value="1"/>
</dbReference>
<evidence type="ECO:0000313" key="3">
    <source>
        <dbReference type="Proteomes" id="UP000004221"/>
    </source>
</evidence>
<evidence type="ECO:0000259" key="1">
    <source>
        <dbReference type="Pfam" id="PF04326"/>
    </source>
</evidence>
<keyword evidence="3" id="KW-1185">Reference proteome</keyword>
<dbReference type="PANTHER" id="PTHR30595">
    <property type="entry name" value="GLPR-RELATED TRANSCRIPTIONAL REPRESSOR"/>
    <property type="match status" value="1"/>
</dbReference>
<accession>I4EKI2</accession>
<dbReference type="Proteomes" id="UP000004221">
    <property type="component" value="Unassembled WGS sequence"/>
</dbReference>
<organism evidence="2 3">
    <name type="scientific">Nitrolancea hollandica Lb</name>
    <dbReference type="NCBI Taxonomy" id="1129897"/>
    <lineage>
        <taxon>Bacteria</taxon>
        <taxon>Pseudomonadati</taxon>
        <taxon>Thermomicrobiota</taxon>
        <taxon>Thermomicrobia</taxon>
        <taxon>Sphaerobacterales</taxon>
        <taxon>Sphaerobacterineae</taxon>
        <taxon>Sphaerobacteraceae</taxon>
        <taxon>Nitrolancea</taxon>
    </lineage>
</organism>
<dbReference type="EMBL" id="CAGS01000401">
    <property type="protein sequence ID" value="CCF85194.1"/>
    <property type="molecule type" value="Genomic_DNA"/>
</dbReference>
<protein>
    <recommendedName>
        <fullName evidence="1">Schlafen AlbA-2 domain-containing protein</fullName>
    </recommendedName>
</protein>
<dbReference type="InterPro" id="IPR038461">
    <property type="entry name" value="Schlafen_AlbA_2_dom_sf"/>
</dbReference>